<dbReference type="PANTHER" id="PTHR36438">
    <property type="entry name" value="IRON-SULFUR CLUSTER REPAIR PROTEIN YTFE"/>
    <property type="match status" value="1"/>
</dbReference>
<evidence type="ECO:0000256" key="2">
    <source>
        <dbReference type="ARBA" id="ARBA00022490"/>
    </source>
</evidence>
<keyword evidence="2" id="KW-0963">Cytoplasm</keyword>
<dbReference type="AlphaFoldDB" id="A0A4Q0VD90"/>
<evidence type="ECO:0000313" key="7">
    <source>
        <dbReference type="EMBL" id="RXI49932.1"/>
    </source>
</evidence>
<dbReference type="Gene3D" id="1.10.3910.10">
    <property type="entry name" value="SP0561-like"/>
    <property type="match status" value="1"/>
</dbReference>
<comment type="subcellular location">
    <subcellularLocation>
        <location evidence="1">Cytoplasm</location>
    </subcellularLocation>
</comment>
<comment type="caution">
    <text evidence="7">The sequence shown here is derived from an EMBL/GenBank/DDBJ whole genome shotgun (WGS) entry which is preliminary data.</text>
</comment>
<gene>
    <name evidence="7" type="primary">ric</name>
    <name evidence="7" type="ORF">DP130_02795</name>
</gene>
<dbReference type="GO" id="GO:0005737">
    <property type="term" value="C:cytoplasm"/>
    <property type="evidence" value="ECO:0007669"/>
    <property type="project" value="UniProtKB-SubCell"/>
</dbReference>
<dbReference type="SUPFAM" id="SSF140683">
    <property type="entry name" value="SP0561-like"/>
    <property type="match status" value="1"/>
</dbReference>
<dbReference type="InterPro" id="IPR019903">
    <property type="entry name" value="RIC_family"/>
</dbReference>
<evidence type="ECO:0000259" key="6">
    <source>
        <dbReference type="Pfam" id="PF01814"/>
    </source>
</evidence>
<dbReference type="InterPro" id="IPR012312">
    <property type="entry name" value="Hemerythrin-like"/>
</dbReference>
<dbReference type="InterPro" id="IPR038062">
    <property type="entry name" value="ScdA-like_N_sf"/>
</dbReference>
<dbReference type="EMBL" id="QMAP01000002">
    <property type="protein sequence ID" value="RXI49932.1"/>
    <property type="molecule type" value="Genomic_DNA"/>
</dbReference>
<evidence type="ECO:0000313" key="8">
    <source>
        <dbReference type="Proteomes" id="UP000290921"/>
    </source>
</evidence>
<dbReference type="Pfam" id="PF01814">
    <property type="entry name" value="Hemerythrin"/>
    <property type="match status" value="1"/>
</dbReference>
<dbReference type="GO" id="GO:0046872">
    <property type="term" value="F:metal ion binding"/>
    <property type="evidence" value="ECO:0007669"/>
    <property type="project" value="UniProtKB-KW"/>
</dbReference>
<evidence type="ECO:0000256" key="1">
    <source>
        <dbReference type="ARBA" id="ARBA00004496"/>
    </source>
</evidence>
<proteinExistence type="predicted"/>
<accession>A0A4Q0VD90</accession>
<dbReference type="RefSeq" id="WP_129029845.1">
    <property type="nucleotide sequence ID" value="NZ_AP026806.1"/>
</dbReference>
<evidence type="ECO:0000256" key="4">
    <source>
        <dbReference type="ARBA" id="ARBA00023004"/>
    </source>
</evidence>
<evidence type="ECO:0000256" key="5">
    <source>
        <dbReference type="SAM" id="Coils"/>
    </source>
</evidence>
<keyword evidence="3" id="KW-0479">Metal-binding</keyword>
<dbReference type="Proteomes" id="UP000290921">
    <property type="component" value="Unassembled WGS sequence"/>
</dbReference>
<dbReference type="Pfam" id="PF04405">
    <property type="entry name" value="ScdA_N"/>
    <property type="match status" value="1"/>
</dbReference>
<keyword evidence="5" id="KW-0175">Coiled coil</keyword>
<reference evidence="7 8" key="1">
    <citation type="submission" date="2018-06" db="EMBL/GenBank/DDBJ databases">
        <title>Genome conservation of Clostridium tetani.</title>
        <authorList>
            <person name="Bruggemann H."/>
            <person name="Popoff M.R."/>
        </authorList>
    </citation>
    <scope>NUCLEOTIDE SEQUENCE [LARGE SCALE GENOMIC DNA]</scope>
    <source>
        <strain evidence="7 8">2017.061</strain>
    </source>
</reference>
<dbReference type="Gene3D" id="1.20.120.520">
    <property type="entry name" value="nmb1532 protein domain like"/>
    <property type="match status" value="1"/>
</dbReference>
<sequence>MKNIININQKLGEVVSIFPGSSRIFNDAKIDYCCGGHDTLGEALKGKGMNLDEFIQKLNEEYEKFISSNEEYIDWRKEKPVVLMRHIVDTHHDYTKKELKEIDGLLSKILKVHFEHHGEELLKVHRLFGLLKIELEEHLIKEEENLFPLIEEHELIKNKNVKEEIDKFIKETENEHDEAGDILKELEKITRDFTVPEGVCTTFKLTYDKIHALEKDLFIHIYKENSVLFNMF</sequence>
<name>A0A4Q0VD90_CLOTA</name>
<evidence type="ECO:0000256" key="3">
    <source>
        <dbReference type="ARBA" id="ARBA00022723"/>
    </source>
</evidence>
<organism evidence="7 8">
    <name type="scientific">Clostridium tetani</name>
    <dbReference type="NCBI Taxonomy" id="1513"/>
    <lineage>
        <taxon>Bacteria</taxon>
        <taxon>Bacillati</taxon>
        <taxon>Bacillota</taxon>
        <taxon>Clostridia</taxon>
        <taxon>Eubacteriales</taxon>
        <taxon>Clostridiaceae</taxon>
        <taxon>Clostridium</taxon>
    </lineage>
</organism>
<feature type="domain" description="Hemerythrin-like" evidence="6">
    <location>
        <begin position="85"/>
        <end position="231"/>
    </location>
</feature>
<protein>
    <submittedName>
        <fullName evidence="7">Iron-sulfur cluster repair di-iron protein</fullName>
    </submittedName>
</protein>
<dbReference type="PANTHER" id="PTHR36438:SF1">
    <property type="entry name" value="IRON-SULFUR CLUSTER REPAIR PROTEIN YTFE"/>
    <property type="match status" value="1"/>
</dbReference>
<dbReference type="NCBIfam" id="TIGR03652">
    <property type="entry name" value="FeS_repair_RIC"/>
    <property type="match status" value="1"/>
</dbReference>
<feature type="coiled-coil region" evidence="5">
    <location>
        <begin position="158"/>
        <end position="189"/>
    </location>
</feature>
<keyword evidence="4" id="KW-0408">Iron</keyword>